<evidence type="ECO:0000313" key="7">
    <source>
        <dbReference type="Proteomes" id="UP000481852"/>
    </source>
</evidence>
<dbReference type="CDD" id="cd14752">
    <property type="entry name" value="GH31_N"/>
    <property type="match status" value="1"/>
</dbReference>
<dbReference type="InterPro" id="IPR048395">
    <property type="entry name" value="Glyco_hydro_31_C"/>
</dbReference>
<dbReference type="GO" id="GO:0005975">
    <property type="term" value="P:carbohydrate metabolic process"/>
    <property type="evidence" value="ECO:0007669"/>
    <property type="project" value="InterPro"/>
</dbReference>
<accession>A0A6L5X048</accession>
<feature type="domain" description="Glycosyl hydrolase family 31 C-terminal" evidence="5">
    <location>
        <begin position="604"/>
        <end position="689"/>
    </location>
</feature>
<dbReference type="Gene3D" id="2.60.40.1760">
    <property type="entry name" value="glycosyl hydrolase (family 31)"/>
    <property type="match status" value="1"/>
</dbReference>
<evidence type="ECO:0000259" key="5">
    <source>
        <dbReference type="Pfam" id="PF21365"/>
    </source>
</evidence>
<evidence type="ECO:0000313" key="6">
    <source>
        <dbReference type="EMBL" id="MSS13749.1"/>
    </source>
</evidence>
<feature type="domain" description="Glycoside hydrolase family 31 TIM barrel" evidence="3">
    <location>
        <begin position="259"/>
        <end position="593"/>
    </location>
</feature>
<comment type="caution">
    <text evidence="6">The sequence shown here is derived from an EMBL/GenBank/DDBJ whole genome shotgun (WGS) entry which is preliminary data.</text>
</comment>
<reference evidence="6 7" key="1">
    <citation type="submission" date="2019-08" db="EMBL/GenBank/DDBJ databases">
        <title>In-depth cultivation of the pig gut microbiome towards novel bacterial diversity and tailored functional studies.</title>
        <authorList>
            <person name="Wylensek D."/>
            <person name="Hitch T.C.A."/>
            <person name="Clavel T."/>
        </authorList>
    </citation>
    <scope>NUCLEOTIDE SEQUENCE [LARGE SCALE GENOMIC DNA]</scope>
    <source>
        <strain evidence="6 7">Oil+RF-744-WCA-WT-11</strain>
    </source>
</reference>
<keyword evidence="2" id="KW-0326">Glycosidase</keyword>
<name>A0A6L5X048_9FIRM</name>
<dbReference type="InterPro" id="IPR000322">
    <property type="entry name" value="Glyco_hydro_31_TIM"/>
</dbReference>
<dbReference type="InterPro" id="IPR013780">
    <property type="entry name" value="Glyco_hydro_b"/>
</dbReference>
<dbReference type="AlphaFoldDB" id="A0A6L5X048"/>
<dbReference type="RefSeq" id="WP_154522156.1">
    <property type="nucleotide sequence ID" value="NZ_VULZ01000001.1"/>
</dbReference>
<dbReference type="PANTHER" id="PTHR43863:SF2">
    <property type="entry name" value="MALTASE-GLUCOAMYLASE"/>
    <property type="match status" value="1"/>
</dbReference>
<comment type="similarity">
    <text evidence="1 2">Belongs to the glycosyl hydrolase 31 family.</text>
</comment>
<sequence>MGRNTTAENKDNNENKGDFRADSCFLIGYFEEKDGSLLYRYDAERLWITPWGENALRVRASKSAVLDPEDWALTVKPAYPVDVQIDISEYEARIRNGKLTAVINNIGKISFYNQDGKLLLEEFLRNREDMFASTTSSLLIEAREFKPLIGGQYHLTMRFESDPSEKIFGMGQYQQNFLNLKGADLELAHRNSQASVPFMFSSLGYGFLWNNPAIGRVNFAKNLTTWEAYSTKKLDYWICAGDTPAMIEEAYAGVTGTVPMMPEYGLGFWQCKLRYQTQEELLEVAREYKRRNIPLDVIVADFFHWPKQGDWRFDETYWPDPDAMIRELKEMGIELMVSVWPMVDFLSENYEEMKSRGLLTRVEKGVRIDSLYMGNTVHFDATNPEAREYVWDKIRQNYFDKGVRIFWLDEAEPEYTVYDFENYRYFRGTNLEVGNIYPVMYAKGFFDGMKNEGMENIVNLLRCAWAGSQRYGALVWSGDIQSSFPSMRCQIKAGLNMAIAGIPWWTTDIGGFFGGDSTDPAFHELLVRWFEYGAFCPVMRLHGYRMPYQPQYGTTGGASCVSGAPNEIWSYGKDVEKILERYIRIRENMRPYVRDLMRQAHEKGTPVMRPLFYDYPEDTASWDIEDEYMFGPDILVAPVTESRQSEREVYLPKGSTWTNAWTGETIEGGVRICVNTPLEQIPLFITNGYKILL</sequence>
<gene>
    <name evidence="6" type="ORF">FYJ35_01590</name>
</gene>
<dbReference type="CDD" id="cd06591">
    <property type="entry name" value="GH31_xylosidase_XylS"/>
    <property type="match status" value="1"/>
</dbReference>
<feature type="domain" description="Glycoside hydrolase family 31 N-terminal" evidence="4">
    <location>
        <begin position="48"/>
        <end position="214"/>
    </location>
</feature>
<dbReference type="InterPro" id="IPR011013">
    <property type="entry name" value="Gal_mutarotase_sf_dom"/>
</dbReference>
<protein>
    <submittedName>
        <fullName evidence="6">DUF4968 domain-containing protein</fullName>
    </submittedName>
</protein>
<evidence type="ECO:0000259" key="3">
    <source>
        <dbReference type="Pfam" id="PF01055"/>
    </source>
</evidence>
<dbReference type="InterPro" id="IPR017853">
    <property type="entry name" value="GH"/>
</dbReference>
<dbReference type="SUPFAM" id="SSF74650">
    <property type="entry name" value="Galactose mutarotase-like"/>
    <property type="match status" value="1"/>
</dbReference>
<dbReference type="Pfam" id="PF13802">
    <property type="entry name" value="Gal_mutarotas_2"/>
    <property type="match status" value="1"/>
</dbReference>
<dbReference type="EMBL" id="VULZ01000001">
    <property type="protein sequence ID" value="MSS13749.1"/>
    <property type="molecule type" value="Genomic_DNA"/>
</dbReference>
<keyword evidence="7" id="KW-1185">Reference proteome</keyword>
<dbReference type="Pfam" id="PF21365">
    <property type="entry name" value="Glyco_hydro_31_3rd"/>
    <property type="match status" value="1"/>
</dbReference>
<dbReference type="Gene3D" id="2.60.40.1180">
    <property type="entry name" value="Golgi alpha-mannosidase II"/>
    <property type="match status" value="1"/>
</dbReference>
<dbReference type="PANTHER" id="PTHR43863">
    <property type="entry name" value="HYDROLASE, PUTATIVE (AFU_ORTHOLOGUE AFUA_1G03140)-RELATED"/>
    <property type="match status" value="1"/>
</dbReference>
<dbReference type="Pfam" id="PF01055">
    <property type="entry name" value="Glyco_hydro_31_2nd"/>
    <property type="match status" value="1"/>
</dbReference>
<dbReference type="Gene3D" id="3.20.20.80">
    <property type="entry name" value="Glycosidases"/>
    <property type="match status" value="1"/>
</dbReference>
<dbReference type="GO" id="GO:0030246">
    <property type="term" value="F:carbohydrate binding"/>
    <property type="evidence" value="ECO:0007669"/>
    <property type="project" value="InterPro"/>
</dbReference>
<proteinExistence type="inferred from homology"/>
<dbReference type="SUPFAM" id="SSF51445">
    <property type="entry name" value="(Trans)glycosidases"/>
    <property type="match status" value="1"/>
</dbReference>
<keyword evidence="2" id="KW-0378">Hydrolase</keyword>
<dbReference type="GO" id="GO:0004553">
    <property type="term" value="F:hydrolase activity, hydrolyzing O-glycosyl compounds"/>
    <property type="evidence" value="ECO:0007669"/>
    <property type="project" value="InterPro"/>
</dbReference>
<dbReference type="SUPFAM" id="SSF51011">
    <property type="entry name" value="Glycosyl hydrolase domain"/>
    <property type="match status" value="1"/>
</dbReference>
<dbReference type="InterPro" id="IPR051816">
    <property type="entry name" value="Glycosyl_Hydrolase_31"/>
</dbReference>
<evidence type="ECO:0000256" key="1">
    <source>
        <dbReference type="ARBA" id="ARBA00007806"/>
    </source>
</evidence>
<organism evidence="6 7">
    <name type="scientific">Porcincola intestinalis</name>
    <dbReference type="NCBI Taxonomy" id="2606632"/>
    <lineage>
        <taxon>Bacteria</taxon>
        <taxon>Bacillati</taxon>
        <taxon>Bacillota</taxon>
        <taxon>Clostridia</taxon>
        <taxon>Lachnospirales</taxon>
        <taxon>Lachnospiraceae</taxon>
        <taxon>Porcincola</taxon>
    </lineage>
</organism>
<evidence type="ECO:0000259" key="4">
    <source>
        <dbReference type="Pfam" id="PF13802"/>
    </source>
</evidence>
<evidence type="ECO:0000256" key="2">
    <source>
        <dbReference type="RuleBase" id="RU361185"/>
    </source>
</evidence>
<dbReference type="Proteomes" id="UP000481852">
    <property type="component" value="Unassembled WGS sequence"/>
</dbReference>
<dbReference type="InterPro" id="IPR025887">
    <property type="entry name" value="Glyco_hydro_31_N_dom"/>
</dbReference>